<sequence>MALLAGALPAAFSLGLRCQKGIREFEARNWVRRRRNMHRNFKVYPVKGSNSRQKAPLGVDTRIHWENENESCLGKSNSQSMTKQFKDEEKLLNEKFSDLLNRSFDYYYQ</sequence>
<evidence type="ECO:0000313" key="2">
    <source>
        <dbReference type="Proteomes" id="UP000834106"/>
    </source>
</evidence>
<dbReference type="InterPro" id="IPR044618">
    <property type="entry name" value="NdhT-like"/>
</dbReference>
<keyword evidence="2" id="KW-1185">Reference proteome</keyword>
<accession>A0AAD2E703</accession>
<name>A0AAD2E703_9LAMI</name>
<dbReference type="Proteomes" id="UP000834106">
    <property type="component" value="Chromosome 16"/>
</dbReference>
<evidence type="ECO:0000313" key="1">
    <source>
        <dbReference type="EMBL" id="CAI9778498.1"/>
    </source>
</evidence>
<dbReference type="PANTHER" id="PTHR45283:SF1">
    <property type="entry name" value="NAD(P)H-QUINONE OXIDOREDUCTASE SUBUNIT T, CHLOROPLASTIC"/>
    <property type="match status" value="1"/>
</dbReference>
<dbReference type="PANTHER" id="PTHR45283">
    <property type="entry name" value="NAD(P)H-QUINONE OXIDOREDUCTASE SUBUNIT T, CHLOROPLASTIC"/>
    <property type="match status" value="1"/>
</dbReference>
<protein>
    <submittedName>
        <fullName evidence="1">Uncharacterized protein</fullName>
    </submittedName>
</protein>
<organism evidence="1 2">
    <name type="scientific">Fraxinus pennsylvanica</name>
    <dbReference type="NCBI Taxonomy" id="56036"/>
    <lineage>
        <taxon>Eukaryota</taxon>
        <taxon>Viridiplantae</taxon>
        <taxon>Streptophyta</taxon>
        <taxon>Embryophyta</taxon>
        <taxon>Tracheophyta</taxon>
        <taxon>Spermatophyta</taxon>
        <taxon>Magnoliopsida</taxon>
        <taxon>eudicotyledons</taxon>
        <taxon>Gunneridae</taxon>
        <taxon>Pentapetalae</taxon>
        <taxon>asterids</taxon>
        <taxon>lamiids</taxon>
        <taxon>Lamiales</taxon>
        <taxon>Oleaceae</taxon>
        <taxon>Oleeae</taxon>
        <taxon>Fraxinus</taxon>
    </lineage>
</organism>
<gene>
    <name evidence="1" type="ORF">FPE_LOCUS25928</name>
</gene>
<proteinExistence type="predicted"/>
<dbReference type="AlphaFoldDB" id="A0AAD2E703"/>
<reference evidence="1" key="1">
    <citation type="submission" date="2023-05" db="EMBL/GenBank/DDBJ databases">
        <authorList>
            <person name="Huff M."/>
        </authorList>
    </citation>
    <scope>NUCLEOTIDE SEQUENCE</scope>
</reference>
<dbReference type="EMBL" id="OU503051">
    <property type="protein sequence ID" value="CAI9778498.1"/>
    <property type="molecule type" value="Genomic_DNA"/>
</dbReference>